<evidence type="ECO:0000256" key="4">
    <source>
        <dbReference type="ARBA" id="ARBA00023125"/>
    </source>
</evidence>
<organism evidence="8 9">
    <name type="scientific">Putridiphycobacter roseus</name>
    <dbReference type="NCBI Taxonomy" id="2219161"/>
    <lineage>
        <taxon>Bacteria</taxon>
        <taxon>Pseudomonadati</taxon>
        <taxon>Bacteroidota</taxon>
        <taxon>Flavobacteriia</taxon>
        <taxon>Flavobacteriales</taxon>
        <taxon>Crocinitomicaceae</taxon>
        <taxon>Putridiphycobacter</taxon>
    </lineage>
</organism>
<keyword evidence="9" id="KW-1185">Reference proteome</keyword>
<reference evidence="8 9" key="1">
    <citation type="submission" date="2018-06" db="EMBL/GenBank/DDBJ databases">
        <title>The draft genome sequence of Crocinitomix sp. SM1701.</title>
        <authorList>
            <person name="Zhang X."/>
        </authorList>
    </citation>
    <scope>NUCLEOTIDE SEQUENCE [LARGE SCALE GENOMIC DNA]</scope>
    <source>
        <strain evidence="8 9">SM1701</strain>
    </source>
</reference>
<dbReference type="InterPro" id="IPR036388">
    <property type="entry name" value="WH-like_DNA-bd_sf"/>
</dbReference>
<accession>A0A2W1NCM5</accession>
<dbReference type="Pfam" id="PF04542">
    <property type="entry name" value="Sigma70_r2"/>
    <property type="match status" value="1"/>
</dbReference>
<dbReference type="SUPFAM" id="SSF88946">
    <property type="entry name" value="Sigma2 domain of RNA polymerase sigma factors"/>
    <property type="match status" value="1"/>
</dbReference>
<dbReference type="NCBIfam" id="TIGR02937">
    <property type="entry name" value="sigma70-ECF"/>
    <property type="match status" value="1"/>
</dbReference>
<evidence type="ECO:0000256" key="3">
    <source>
        <dbReference type="ARBA" id="ARBA00023082"/>
    </source>
</evidence>
<evidence type="ECO:0000259" key="6">
    <source>
        <dbReference type="Pfam" id="PF04542"/>
    </source>
</evidence>
<dbReference type="GO" id="GO:0003677">
    <property type="term" value="F:DNA binding"/>
    <property type="evidence" value="ECO:0007669"/>
    <property type="project" value="UniProtKB-KW"/>
</dbReference>
<dbReference type="SUPFAM" id="SSF88659">
    <property type="entry name" value="Sigma3 and sigma4 domains of RNA polymerase sigma factors"/>
    <property type="match status" value="1"/>
</dbReference>
<dbReference type="InterPro" id="IPR013249">
    <property type="entry name" value="RNA_pol_sigma70_r4_t2"/>
</dbReference>
<feature type="domain" description="RNA polymerase sigma-70 region 2" evidence="6">
    <location>
        <begin position="10"/>
        <end position="74"/>
    </location>
</feature>
<dbReference type="Pfam" id="PF08281">
    <property type="entry name" value="Sigma70_r4_2"/>
    <property type="match status" value="1"/>
</dbReference>
<feature type="domain" description="RNA polymerase sigma factor 70 region 4 type 2" evidence="7">
    <location>
        <begin position="100"/>
        <end position="150"/>
    </location>
</feature>
<dbReference type="OrthoDB" id="659855at2"/>
<sequence length="163" mass="19011">MTVDEYNSAVADYADNIYRFVLKHLKNIDAARDVVQDTFEKVWLKKENIDGQKVKSYLFTTAYNRLIDVVRKEKFQVGEENIDYVKHADPIKNMDLQSILNEALDQLPAIQKTVILLRDYEGYDYSEIGNITDLKESQVKVYIFRGRKKLKEILVSVEAVLEK</sequence>
<dbReference type="Proteomes" id="UP000249248">
    <property type="component" value="Unassembled WGS sequence"/>
</dbReference>
<evidence type="ECO:0000259" key="7">
    <source>
        <dbReference type="Pfam" id="PF08281"/>
    </source>
</evidence>
<keyword evidence="2" id="KW-0805">Transcription regulation</keyword>
<dbReference type="InterPro" id="IPR007627">
    <property type="entry name" value="RNA_pol_sigma70_r2"/>
</dbReference>
<dbReference type="GO" id="GO:0006352">
    <property type="term" value="P:DNA-templated transcription initiation"/>
    <property type="evidence" value="ECO:0007669"/>
    <property type="project" value="InterPro"/>
</dbReference>
<evidence type="ECO:0000313" key="9">
    <source>
        <dbReference type="Proteomes" id="UP000249248"/>
    </source>
</evidence>
<keyword evidence="4" id="KW-0238">DNA-binding</keyword>
<dbReference type="EMBL" id="QKSB01000005">
    <property type="protein sequence ID" value="PZE17125.1"/>
    <property type="molecule type" value="Genomic_DNA"/>
</dbReference>
<keyword evidence="3" id="KW-0731">Sigma factor</keyword>
<dbReference type="GO" id="GO:0016987">
    <property type="term" value="F:sigma factor activity"/>
    <property type="evidence" value="ECO:0007669"/>
    <property type="project" value="UniProtKB-KW"/>
</dbReference>
<dbReference type="AlphaFoldDB" id="A0A2W1NCM5"/>
<evidence type="ECO:0000256" key="1">
    <source>
        <dbReference type="ARBA" id="ARBA00010641"/>
    </source>
</evidence>
<dbReference type="InterPro" id="IPR013325">
    <property type="entry name" value="RNA_pol_sigma_r2"/>
</dbReference>
<dbReference type="InterPro" id="IPR039425">
    <property type="entry name" value="RNA_pol_sigma-70-like"/>
</dbReference>
<dbReference type="Gene3D" id="1.10.10.10">
    <property type="entry name" value="Winged helix-like DNA-binding domain superfamily/Winged helix DNA-binding domain"/>
    <property type="match status" value="1"/>
</dbReference>
<comment type="caution">
    <text evidence="8">The sequence shown here is derived from an EMBL/GenBank/DDBJ whole genome shotgun (WGS) entry which is preliminary data.</text>
</comment>
<proteinExistence type="inferred from homology"/>
<dbReference type="InterPro" id="IPR013324">
    <property type="entry name" value="RNA_pol_sigma_r3/r4-like"/>
</dbReference>
<keyword evidence="5" id="KW-0804">Transcription</keyword>
<gene>
    <name evidence="8" type="ORF">DNU06_10300</name>
</gene>
<evidence type="ECO:0000256" key="5">
    <source>
        <dbReference type="ARBA" id="ARBA00023163"/>
    </source>
</evidence>
<dbReference type="PANTHER" id="PTHR43133:SF8">
    <property type="entry name" value="RNA POLYMERASE SIGMA FACTOR HI_1459-RELATED"/>
    <property type="match status" value="1"/>
</dbReference>
<dbReference type="InterPro" id="IPR014284">
    <property type="entry name" value="RNA_pol_sigma-70_dom"/>
</dbReference>
<dbReference type="Gene3D" id="1.10.1740.10">
    <property type="match status" value="1"/>
</dbReference>
<dbReference type="CDD" id="cd06171">
    <property type="entry name" value="Sigma70_r4"/>
    <property type="match status" value="1"/>
</dbReference>
<evidence type="ECO:0000256" key="2">
    <source>
        <dbReference type="ARBA" id="ARBA00023015"/>
    </source>
</evidence>
<name>A0A2W1NCM5_9FLAO</name>
<comment type="similarity">
    <text evidence="1">Belongs to the sigma-70 factor family. ECF subfamily.</text>
</comment>
<evidence type="ECO:0000313" key="8">
    <source>
        <dbReference type="EMBL" id="PZE17125.1"/>
    </source>
</evidence>
<protein>
    <submittedName>
        <fullName evidence="8">RNA polymerase sigma factor</fullName>
    </submittedName>
</protein>
<dbReference type="PANTHER" id="PTHR43133">
    <property type="entry name" value="RNA POLYMERASE ECF-TYPE SIGMA FACTO"/>
    <property type="match status" value="1"/>
</dbReference>
<dbReference type="RefSeq" id="WP_111063249.1">
    <property type="nucleotide sequence ID" value="NZ_JBHUCU010000032.1"/>
</dbReference>